<dbReference type="GO" id="GO:0004077">
    <property type="term" value="F:biotin--[biotin carboxyl-carrier protein] ligase activity"/>
    <property type="evidence" value="ECO:0007669"/>
    <property type="project" value="UniProtKB-EC"/>
</dbReference>
<dbReference type="InterPro" id="IPR036388">
    <property type="entry name" value="WH-like_DNA-bd_sf"/>
</dbReference>
<sequence length="323" mass="34550">MNHTLACLRHLSADQFVSGAVIADALDLSRASVSTALAAAEEFGVTLERKHGVGYRLITPIDWLDNQTIRQHLPRHSVLDTEVLERTDSTNKQLLAQPRHGRVLAAEWQEGGRGRMGRRWQGRLGGSLMFSLGWAFAGGAPTLAGLPLAVGCIVTETLAECGVSQMALKWPNDLLLGNAKAGGILIELTGDALGPAYAVIGIGLNILAPAVDVAQVAAGLRDHGLSLTRNDVLARLLERLEQGLEEFSRNGFDSFRTRWEARHVWQGLPVNLLSPDGSVLAGVARGVTPSGALRLETVDGERIIHAGDVSLRLQTPAQPTQAV</sequence>
<evidence type="ECO:0000256" key="3">
    <source>
        <dbReference type="ARBA" id="ARBA00022840"/>
    </source>
</evidence>
<evidence type="ECO:0000256" key="4">
    <source>
        <dbReference type="ARBA" id="ARBA00023267"/>
    </source>
</evidence>
<dbReference type="Pfam" id="PF08279">
    <property type="entry name" value="HTH_11"/>
    <property type="match status" value="1"/>
</dbReference>
<dbReference type="GO" id="GO:0005524">
    <property type="term" value="F:ATP binding"/>
    <property type="evidence" value="ECO:0007669"/>
    <property type="project" value="UniProtKB-KW"/>
</dbReference>
<dbReference type="STRING" id="857265.WG78_16175"/>
<organism evidence="8 9">
    <name type="scientific">Amantichitinum ursilacus</name>
    <dbReference type="NCBI Taxonomy" id="857265"/>
    <lineage>
        <taxon>Bacteria</taxon>
        <taxon>Pseudomonadati</taxon>
        <taxon>Pseudomonadota</taxon>
        <taxon>Betaproteobacteria</taxon>
        <taxon>Neisseriales</taxon>
        <taxon>Chitinibacteraceae</taxon>
        <taxon>Amantichitinum</taxon>
    </lineage>
</organism>
<dbReference type="EC" id="6.3.4.15" evidence="5"/>
<dbReference type="Pfam" id="PF03099">
    <property type="entry name" value="BPL_LplA_LipB"/>
    <property type="match status" value="1"/>
</dbReference>
<dbReference type="InterPro" id="IPR045864">
    <property type="entry name" value="aa-tRNA-synth_II/BPL/LPL"/>
</dbReference>
<dbReference type="InterPro" id="IPR013196">
    <property type="entry name" value="HTH_11"/>
</dbReference>
<dbReference type="OrthoDB" id="9807064at2"/>
<dbReference type="EMBL" id="LAQT01000026">
    <property type="protein sequence ID" value="KPC50847.1"/>
    <property type="molecule type" value="Genomic_DNA"/>
</dbReference>
<keyword evidence="9" id="KW-1185">Reference proteome</keyword>
<dbReference type="InterPro" id="IPR004143">
    <property type="entry name" value="BPL_LPL_catalytic"/>
</dbReference>
<dbReference type="Proteomes" id="UP000037939">
    <property type="component" value="Unassembled WGS sequence"/>
</dbReference>
<dbReference type="PANTHER" id="PTHR12835:SF5">
    <property type="entry name" value="BIOTIN--PROTEIN LIGASE"/>
    <property type="match status" value="1"/>
</dbReference>
<feature type="domain" description="BPL/LPL catalytic" evidence="7">
    <location>
        <begin position="76"/>
        <end position="248"/>
    </location>
</feature>
<dbReference type="InterPro" id="IPR008988">
    <property type="entry name" value="Transcriptional_repressor_C"/>
</dbReference>
<dbReference type="Gene3D" id="2.30.30.100">
    <property type="match status" value="1"/>
</dbReference>
<dbReference type="InterPro" id="IPR003142">
    <property type="entry name" value="BPL_C"/>
</dbReference>
<gene>
    <name evidence="8" type="primary">birA_1</name>
    <name evidence="8" type="ORF">WG78_16175</name>
</gene>
<evidence type="ECO:0000313" key="8">
    <source>
        <dbReference type="EMBL" id="KPC50847.1"/>
    </source>
</evidence>
<dbReference type="InterPro" id="IPR036390">
    <property type="entry name" value="WH_DNA-bd_sf"/>
</dbReference>
<dbReference type="Gene3D" id="1.10.10.10">
    <property type="entry name" value="Winged helix-like DNA-binding domain superfamily/Winged helix DNA-binding domain"/>
    <property type="match status" value="1"/>
</dbReference>
<dbReference type="SUPFAM" id="SSF55681">
    <property type="entry name" value="Class II aaRS and biotin synthetases"/>
    <property type="match status" value="1"/>
</dbReference>
<dbReference type="RefSeq" id="WP_053938846.1">
    <property type="nucleotide sequence ID" value="NZ_LAQT01000026.1"/>
</dbReference>
<name>A0A0N0GMF5_9NEIS</name>
<proteinExistence type="predicted"/>
<evidence type="ECO:0000256" key="6">
    <source>
        <dbReference type="ARBA" id="ARBA00047846"/>
    </source>
</evidence>
<evidence type="ECO:0000259" key="7">
    <source>
        <dbReference type="PROSITE" id="PS51733"/>
    </source>
</evidence>
<dbReference type="GO" id="GO:0005737">
    <property type="term" value="C:cytoplasm"/>
    <property type="evidence" value="ECO:0007669"/>
    <property type="project" value="TreeGrafter"/>
</dbReference>
<dbReference type="NCBIfam" id="TIGR00121">
    <property type="entry name" value="birA_ligase"/>
    <property type="match status" value="1"/>
</dbReference>
<evidence type="ECO:0000313" key="9">
    <source>
        <dbReference type="Proteomes" id="UP000037939"/>
    </source>
</evidence>
<evidence type="ECO:0000256" key="1">
    <source>
        <dbReference type="ARBA" id="ARBA00022598"/>
    </source>
</evidence>
<evidence type="ECO:0000256" key="5">
    <source>
        <dbReference type="ARBA" id="ARBA00024227"/>
    </source>
</evidence>
<accession>A0A0N0GMF5</accession>
<dbReference type="Gene3D" id="3.30.930.10">
    <property type="entry name" value="Bira Bifunctional Protein, Domain 2"/>
    <property type="match status" value="1"/>
</dbReference>
<dbReference type="InterPro" id="IPR004408">
    <property type="entry name" value="Biotin_CoA_COase_ligase"/>
</dbReference>
<comment type="catalytic activity">
    <reaction evidence="6">
        <text>biotin + L-lysyl-[protein] + ATP = N(6)-biotinyl-L-lysyl-[protein] + AMP + diphosphate + H(+)</text>
        <dbReference type="Rhea" id="RHEA:11756"/>
        <dbReference type="Rhea" id="RHEA-COMP:9752"/>
        <dbReference type="Rhea" id="RHEA-COMP:10505"/>
        <dbReference type="ChEBI" id="CHEBI:15378"/>
        <dbReference type="ChEBI" id="CHEBI:29969"/>
        <dbReference type="ChEBI" id="CHEBI:30616"/>
        <dbReference type="ChEBI" id="CHEBI:33019"/>
        <dbReference type="ChEBI" id="CHEBI:57586"/>
        <dbReference type="ChEBI" id="CHEBI:83144"/>
        <dbReference type="ChEBI" id="CHEBI:456215"/>
        <dbReference type="EC" id="6.3.4.15"/>
    </reaction>
</comment>
<reference evidence="8 9" key="1">
    <citation type="submission" date="2015-07" db="EMBL/GenBank/DDBJ databases">
        <title>Draft genome sequence of the Amantichitinum ursilacus IGB-41, a new chitin-degrading bacterium.</title>
        <authorList>
            <person name="Kirstahler P."/>
            <person name="Guenther M."/>
            <person name="Grumaz C."/>
            <person name="Rupp S."/>
            <person name="Zibek S."/>
            <person name="Sohn K."/>
        </authorList>
    </citation>
    <scope>NUCLEOTIDE SEQUENCE [LARGE SCALE GENOMIC DNA]</scope>
    <source>
        <strain evidence="8 9">IGB-41</strain>
    </source>
</reference>
<evidence type="ECO:0000256" key="2">
    <source>
        <dbReference type="ARBA" id="ARBA00022741"/>
    </source>
</evidence>
<dbReference type="PROSITE" id="PS51733">
    <property type="entry name" value="BPL_LPL_CATALYTIC"/>
    <property type="match status" value="1"/>
</dbReference>
<keyword evidence="1 8" id="KW-0436">Ligase</keyword>
<dbReference type="Pfam" id="PF02237">
    <property type="entry name" value="BPL_C"/>
    <property type="match status" value="1"/>
</dbReference>
<keyword evidence="2" id="KW-0547">Nucleotide-binding</keyword>
<dbReference type="PANTHER" id="PTHR12835">
    <property type="entry name" value="BIOTIN PROTEIN LIGASE"/>
    <property type="match status" value="1"/>
</dbReference>
<protein>
    <recommendedName>
        <fullName evidence="5">biotin--[biotin carboxyl-carrier protein] ligase</fullName>
        <ecNumber evidence="5">6.3.4.15</ecNumber>
    </recommendedName>
</protein>
<keyword evidence="3" id="KW-0067">ATP-binding</keyword>
<dbReference type="AlphaFoldDB" id="A0A0N0GMF5"/>
<keyword evidence="4" id="KW-0092">Biotin</keyword>
<comment type="caution">
    <text evidence="8">The sequence shown here is derived from an EMBL/GenBank/DDBJ whole genome shotgun (WGS) entry which is preliminary data.</text>
</comment>
<dbReference type="SUPFAM" id="SSF46785">
    <property type="entry name" value="Winged helix' DNA-binding domain"/>
    <property type="match status" value="1"/>
</dbReference>
<dbReference type="SUPFAM" id="SSF50037">
    <property type="entry name" value="C-terminal domain of transcriptional repressors"/>
    <property type="match status" value="1"/>
</dbReference>